<evidence type="ECO:0000313" key="3">
    <source>
        <dbReference type="RefSeq" id="XP_011385514.1"/>
    </source>
</evidence>
<organism evidence="2 3">
    <name type="scientific">Pteropus vampyrus</name>
    <name type="common">Large flying fox</name>
    <dbReference type="NCBI Taxonomy" id="132908"/>
    <lineage>
        <taxon>Eukaryota</taxon>
        <taxon>Metazoa</taxon>
        <taxon>Chordata</taxon>
        <taxon>Craniata</taxon>
        <taxon>Vertebrata</taxon>
        <taxon>Euteleostomi</taxon>
        <taxon>Mammalia</taxon>
        <taxon>Eutheria</taxon>
        <taxon>Laurasiatheria</taxon>
        <taxon>Chiroptera</taxon>
        <taxon>Yinpterochiroptera</taxon>
        <taxon>Pteropodoidea</taxon>
        <taxon>Pteropodidae</taxon>
        <taxon>Pteropodinae</taxon>
        <taxon>Pteropus</taxon>
    </lineage>
</organism>
<keyword evidence="2" id="KW-1185">Reference proteome</keyword>
<evidence type="ECO:0000259" key="1">
    <source>
        <dbReference type="Pfam" id="PF05831"/>
    </source>
</evidence>
<dbReference type="Pfam" id="PF05831">
    <property type="entry name" value="GAGE"/>
    <property type="match status" value="1"/>
</dbReference>
<dbReference type="RefSeq" id="XP_011385514.1">
    <property type="nucleotide sequence ID" value="XM_011387212.2"/>
</dbReference>
<dbReference type="InterPro" id="IPR031320">
    <property type="entry name" value="GAGE"/>
</dbReference>
<dbReference type="KEGG" id="pvp:105311193"/>
<name>A0A6P3S5J3_PTEVA</name>
<dbReference type="GeneID" id="105311193"/>
<dbReference type="OrthoDB" id="9538795at2759"/>
<accession>A0A6P3S5J3</accession>
<dbReference type="Proteomes" id="UP000515202">
    <property type="component" value="Unplaced"/>
</dbReference>
<evidence type="ECO:0000313" key="2">
    <source>
        <dbReference type="Proteomes" id="UP000515202"/>
    </source>
</evidence>
<evidence type="ECO:0000313" key="4">
    <source>
        <dbReference type="RefSeq" id="XP_023382746.1"/>
    </source>
</evidence>
<feature type="domain" description="GAGE" evidence="1">
    <location>
        <begin position="5"/>
        <end position="47"/>
    </location>
</feature>
<dbReference type="RefSeq" id="XP_023382746.1">
    <property type="nucleotide sequence ID" value="XM_023526978.1"/>
</dbReference>
<dbReference type="AlphaFoldDB" id="A0A6P3S5J3"/>
<proteinExistence type="predicted"/>
<gene>
    <name evidence="3 4 5" type="primary">LOC105311193</name>
</gene>
<dbReference type="RefSeq" id="XP_023382747.1">
    <property type="nucleotide sequence ID" value="XM_023526979.1"/>
</dbReference>
<reference evidence="3 4" key="1">
    <citation type="submission" date="2025-04" db="UniProtKB">
        <authorList>
            <consortium name="RefSeq"/>
        </authorList>
    </citation>
    <scope>IDENTIFICATION</scope>
    <source>
        <tissue evidence="3 4">Kidney</tissue>
    </source>
</reference>
<evidence type="ECO:0000313" key="5">
    <source>
        <dbReference type="RefSeq" id="XP_023382747.1"/>
    </source>
</evidence>
<sequence length="81" mass="8858">MPKAGPDAEPDLQILTQLNIGDEGRDGPDVKEAVLPKADSIYMPEASSVHFLCSDWEPPFSFLVAVERVVCFKKGEGQPQD</sequence>
<protein>
    <submittedName>
        <fullName evidence="3 4">X antigen family member 2-like</fullName>
    </submittedName>
</protein>